<dbReference type="GeneID" id="112454621"/>
<keyword evidence="10" id="KW-0862">Zinc</keyword>
<comment type="subcellular location">
    <subcellularLocation>
        <location evidence="3">Cell membrane</location>
        <topology evidence="3">Lipid-anchor</topology>
        <topology evidence="3">GPI-anchor</topology>
    </subcellularLocation>
    <subcellularLocation>
        <location evidence="2">Cytoplasm</location>
    </subcellularLocation>
</comment>
<evidence type="ECO:0000256" key="12">
    <source>
        <dbReference type="ARBA" id="ARBA00023288"/>
    </source>
</evidence>
<dbReference type="SUPFAM" id="SSF63737">
    <property type="entry name" value="Leukotriene A4 hydrolase N-terminal domain"/>
    <property type="match status" value="1"/>
</dbReference>
<dbReference type="PRINTS" id="PR00756">
    <property type="entry name" value="ALADIPTASE"/>
</dbReference>
<dbReference type="Pfam" id="PF17900">
    <property type="entry name" value="Peptidase_M1_N"/>
    <property type="match status" value="1"/>
</dbReference>
<evidence type="ECO:0000256" key="4">
    <source>
        <dbReference type="ARBA" id="ARBA00010136"/>
    </source>
</evidence>
<evidence type="ECO:0000256" key="6">
    <source>
        <dbReference type="ARBA" id="ARBA00022622"/>
    </source>
</evidence>
<dbReference type="SUPFAM" id="SSF55486">
    <property type="entry name" value="Metalloproteases ('zincins'), catalytic domain"/>
    <property type="match status" value="1"/>
</dbReference>
<keyword evidence="14" id="KW-1185">Reference proteome</keyword>
<proteinExistence type="inferred from homology"/>
<keyword evidence="6" id="KW-0472">Membrane</keyword>
<dbReference type="InterPro" id="IPR016024">
    <property type="entry name" value="ARM-type_fold"/>
</dbReference>
<keyword evidence="11" id="KW-0482">Metalloprotease</keyword>
<keyword evidence="5" id="KW-0963">Cytoplasm</keyword>
<evidence type="ECO:0000256" key="10">
    <source>
        <dbReference type="ARBA" id="ARBA00022833"/>
    </source>
</evidence>
<dbReference type="InterPro" id="IPR038502">
    <property type="entry name" value="M1_LTA-4_hydro/amino_C_sf"/>
</dbReference>
<comment type="similarity">
    <text evidence="4">Belongs to the peptidase M1 family.</text>
</comment>
<keyword evidence="12" id="KW-0449">Lipoprotein</keyword>
<dbReference type="Gene3D" id="3.30.2010.30">
    <property type="match status" value="1"/>
</dbReference>
<dbReference type="Gene3D" id="2.60.40.1730">
    <property type="entry name" value="tricorn interacting facor f3 domain"/>
    <property type="match status" value="1"/>
</dbReference>
<dbReference type="InterPro" id="IPR027268">
    <property type="entry name" value="Peptidase_M4/M1_CTD_sf"/>
</dbReference>
<keyword evidence="8" id="KW-0479">Metal-binding</keyword>
<evidence type="ECO:0000313" key="14">
    <source>
        <dbReference type="Proteomes" id="UP000504618"/>
    </source>
</evidence>
<evidence type="ECO:0000256" key="1">
    <source>
        <dbReference type="ARBA" id="ARBA00001947"/>
    </source>
</evidence>
<organism evidence="14 15">
    <name type="scientific">Temnothorax curvispinosus</name>
    <dbReference type="NCBI Taxonomy" id="300111"/>
    <lineage>
        <taxon>Eukaryota</taxon>
        <taxon>Metazoa</taxon>
        <taxon>Ecdysozoa</taxon>
        <taxon>Arthropoda</taxon>
        <taxon>Hexapoda</taxon>
        <taxon>Insecta</taxon>
        <taxon>Pterygota</taxon>
        <taxon>Neoptera</taxon>
        <taxon>Endopterygota</taxon>
        <taxon>Hymenoptera</taxon>
        <taxon>Apocrita</taxon>
        <taxon>Aculeata</taxon>
        <taxon>Formicoidea</taxon>
        <taxon>Formicidae</taxon>
        <taxon>Myrmicinae</taxon>
        <taxon>Temnothorax</taxon>
    </lineage>
</organism>
<keyword evidence="7" id="KW-0645">Protease</keyword>
<gene>
    <name evidence="15" type="primary">LOC112454621</name>
</gene>
<dbReference type="AlphaFoldDB" id="A0A6J1PSC3"/>
<evidence type="ECO:0000256" key="2">
    <source>
        <dbReference type="ARBA" id="ARBA00004496"/>
    </source>
</evidence>
<dbReference type="GO" id="GO:0004177">
    <property type="term" value="F:aminopeptidase activity"/>
    <property type="evidence" value="ECO:0007669"/>
    <property type="project" value="TreeGrafter"/>
</dbReference>
<dbReference type="GO" id="GO:0006508">
    <property type="term" value="P:proteolysis"/>
    <property type="evidence" value="ECO:0007669"/>
    <property type="project" value="UniProtKB-KW"/>
</dbReference>
<dbReference type="InterPro" id="IPR001930">
    <property type="entry name" value="Peptidase_M1"/>
</dbReference>
<dbReference type="SMART" id="SM01263">
    <property type="entry name" value="Leuk-A4-hydro_C"/>
    <property type="match status" value="1"/>
</dbReference>
<dbReference type="GO" id="GO:0008237">
    <property type="term" value="F:metallopeptidase activity"/>
    <property type="evidence" value="ECO:0007669"/>
    <property type="project" value="UniProtKB-KW"/>
</dbReference>
<evidence type="ECO:0000259" key="13">
    <source>
        <dbReference type="SMART" id="SM01263"/>
    </source>
</evidence>
<evidence type="ECO:0000256" key="8">
    <source>
        <dbReference type="ARBA" id="ARBA00022723"/>
    </source>
</evidence>
<dbReference type="PANTHER" id="PTHR45726">
    <property type="entry name" value="LEUKOTRIENE A-4 HYDROLASE"/>
    <property type="match status" value="1"/>
</dbReference>
<dbReference type="InterPro" id="IPR042097">
    <property type="entry name" value="Aminopeptidase_N-like_N_sf"/>
</dbReference>
<evidence type="ECO:0000313" key="15">
    <source>
        <dbReference type="RefSeq" id="XP_024871885.1"/>
    </source>
</evidence>
<dbReference type="Gene3D" id="1.25.40.320">
    <property type="entry name" value="Peptidase M1, leukotriene A4 hydrolase/aminopeptidase C-terminal domain"/>
    <property type="match status" value="1"/>
</dbReference>
<evidence type="ECO:0000256" key="7">
    <source>
        <dbReference type="ARBA" id="ARBA00022670"/>
    </source>
</evidence>
<keyword evidence="9" id="KW-0378">Hydrolase</keyword>
<dbReference type="GO" id="GO:0043171">
    <property type="term" value="P:peptide catabolic process"/>
    <property type="evidence" value="ECO:0007669"/>
    <property type="project" value="TreeGrafter"/>
</dbReference>
<dbReference type="InterPro" id="IPR034015">
    <property type="entry name" value="M1_LTA4H"/>
</dbReference>
<dbReference type="Pfam" id="PF01433">
    <property type="entry name" value="Peptidase_M1"/>
    <property type="match status" value="1"/>
</dbReference>
<protein>
    <submittedName>
        <fullName evidence="15">Leukotriene A-4 hydrolase-like</fullName>
    </submittedName>
</protein>
<evidence type="ECO:0000256" key="11">
    <source>
        <dbReference type="ARBA" id="ARBA00023049"/>
    </source>
</evidence>
<evidence type="ECO:0000256" key="9">
    <source>
        <dbReference type="ARBA" id="ARBA00022801"/>
    </source>
</evidence>
<reference evidence="15" key="1">
    <citation type="submission" date="2025-08" db="UniProtKB">
        <authorList>
            <consortium name="RefSeq"/>
        </authorList>
    </citation>
    <scope>IDENTIFICATION</scope>
    <source>
        <tissue evidence="15">Whole body</tissue>
    </source>
</reference>
<dbReference type="GO" id="GO:0005886">
    <property type="term" value="C:plasma membrane"/>
    <property type="evidence" value="ECO:0007669"/>
    <property type="project" value="UniProtKB-SubCell"/>
</dbReference>
<evidence type="ECO:0000256" key="3">
    <source>
        <dbReference type="ARBA" id="ARBA00004609"/>
    </source>
</evidence>
<dbReference type="GO" id="GO:0098552">
    <property type="term" value="C:side of membrane"/>
    <property type="evidence" value="ECO:0007669"/>
    <property type="project" value="UniProtKB-KW"/>
</dbReference>
<evidence type="ECO:0000256" key="5">
    <source>
        <dbReference type="ARBA" id="ARBA00022490"/>
    </source>
</evidence>
<dbReference type="Gene3D" id="1.10.390.10">
    <property type="entry name" value="Neutral Protease Domain 2"/>
    <property type="match status" value="1"/>
</dbReference>
<accession>A0A6J1PSC3</accession>
<keyword evidence="6" id="KW-0325">Glycoprotein</keyword>
<dbReference type="OrthoDB" id="79562at2759"/>
<comment type="cofactor">
    <cofactor evidence="1">
        <name>Zn(2+)</name>
        <dbReference type="ChEBI" id="CHEBI:29105"/>
    </cofactor>
</comment>
<dbReference type="InterPro" id="IPR015211">
    <property type="entry name" value="Peptidase_M1_C"/>
</dbReference>
<dbReference type="PANTHER" id="PTHR45726:SF3">
    <property type="entry name" value="LEUKOTRIENE A-4 HYDROLASE"/>
    <property type="match status" value="1"/>
</dbReference>
<feature type="domain" description="Peptidase M1 leukotriene A4 hydrolase/aminopeptidase C-terminal" evidence="13">
    <location>
        <begin position="482"/>
        <end position="622"/>
    </location>
</feature>
<dbReference type="InterPro" id="IPR045357">
    <property type="entry name" value="Aminopeptidase_N-like_N"/>
</dbReference>
<sequence length="625" mass="72978">MDIVRATKDPHSFALPDKARITHIHLELTVDFNRRVLKGKVILTIIRQPSTNQIFLDNIGLVISRITNVLDGTPLHHHIAFNPAFGISFCVDLPPSTIDTIYNPECKIQIEYETNPYSSALYWLTPAQTADGKHPFLLSNNKLTYARTWFPCQDTPSVKFTYSAKISVPKNFRVLMSALLHNIDREDPQLDKYEFRQNLPVPSYAVIIAVGSLWTKKLNETMNIFAEENIFKTTNYINIFRCTTIVKMLQIAERLCGSYVWGRYDICVLPPSIAHFEIECPCVTFISPTLLGGDRSYVSYSLARNISQSWAGNLVTCCNYEHLRLNKSFSIFISRKIKRRVFSVLYHKEIQAFLQREGLKNLNGLVQEPKNVGWLRCLLPNLECLSPDIATKYVPYERGYFLLCHLENILGGPTLFEPFLQSYFIDFAHQSINTTDFLNYLRQRFPDKMLDLVEWRLWFNDIFSTSIIPELPEMSLWERRCSRFAEKWVSLDVRNIPPTTAGVKNLCDIEKIILLNTLDYFHRNLSIEKLNCIYNRFFQNIKNEKIRFFWLLLCIKVRWADIVTLALNFATEHCSPNYACPIFQSLYKCHEWPVVRKQMMEKYNQNKEKMLNETQEEIDKILYPN</sequence>
<dbReference type="SUPFAM" id="SSF48371">
    <property type="entry name" value="ARM repeat"/>
    <property type="match status" value="1"/>
</dbReference>
<name>A0A6J1PSC3_9HYME</name>
<dbReference type="InterPro" id="IPR014782">
    <property type="entry name" value="Peptidase_M1_dom"/>
</dbReference>
<dbReference type="RefSeq" id="XP_024871885.1">
    <property type="nucleotide sequence ID" value="XM_025016117.1"/>
</dbReference>
<dbReference type="GO" id="GO:0008270">
    <property type="term" value="F:zinc ion binding"/>
    <property type="evidence" value="ECO:0007669"/>
    <property type="project" value="InterPro"/>
</dbReference>
<dbReference type="Proteomes" id="UP000504618">
    <property type="component" value="Unplaced"/>
</dbReference>
<dbReference type="GO" id="GO:0004301">
    <property type="term" value="F:epoxide hydrolase activity"/>
    <property type="evidence" value="ECO:0007669"/>
    <property type="project" value="TreeGrafter"/>
</dbReference>
<dbReference type="GO" id="GO:0005829">
    <property type="term" value="C:cytosol"/>
    <property type="evidence" value="ECO:0007669"/>
    <property type="project" value="TreeGrafter"/>
</dbReference>
<keyword evidence="6" id="KW-0336">GPI-anchor</keyword>
<dbReference type="Pfam" id="PF09127">
    <property type="entry name" value="Leuk-A4-hydro_C"/>
    <property type="match status" value="1"/>
</dbReference>